<accession>A0A934K2A7</accession>
<dbReference type="AlphaFoldDB" id="A0A934K2A7"/>
<gene>
    <name evidence="3" type="ORF">JF922_14155</name>
</gene>
<dbReference type="PANTHER" id="PTHR31956:SF1">
    <property type="entry name" value="NON-SPECIFIC PHOSPHOLIPASE C1"/>
    <property type="match status" value="1"/>
</dbReference>
<dbReference type="EMBL" id="JAEKNR010000142">
    <property type="protein sequence ID" value="MBJ7599202.1"/>
    <property type="molecule type" value="Genomic_DNA"/>
</dbReference>
<name>A0A934K2A7_9BACT</name>
<comment type="caution">
    <text evidence="3">The sequence shown here is derived from an EMBL/GenBank/DDBJ whole genome shotgun (WGS) entry which is preliminary data.</text>
</comment>
<evidence type="ECO:0000256" key="1">
    <source>
        <dbReference type="ARBA" id="ARBA00022801"/>
    </source>
</evidence>
<evidence type="ECO:0000313" key="4">
    <source>
        <dbReference type="Proteomes" id="UP000612893"/>
    </source>
</evidence>
<dbReference type="Gene3D" id="3.40.720.10">
    <property type="entry name" value="Alkaline Phosphatase, subunit A"/>
    <property type="match status" value="2"/>
</dbReference>
<dbReference type="GO" id="GO:0042578">
    <property type="term" value="F:phosphoric ester hydrolase activity"/>
    <property type="evidence" value="ECO:0007669"/>
    <property type="project" value="UniProtKB-ARBA"/>
</dbReference>
<evidence type="ECO:0000256" key="2">
    <source>
        <dbReference type="SAM" id="MobiDB-lite"/>
    </source>
</evidence>
<dbReference type="InterPro" id="IPR007312">
    <property type="entry name" value="Phosphoesterase"/>
</dbReference>
<dbReference type="RefSeq" id="WP_338202694.1">
    <property type="nucleotide sequence ID" value="NZ_JAEKNR010000142.1"/>
</dbReference>
<sequence>MASPITKVVIIFLENHTLDNMASEVAGVDGDLSLPAAPDVVTPDPPHDHASWMRRNDPPARGARRERYGRGQLPRLYQFMEAFTVSDAYFTDFAGNSFPNHAFAIGADAEGADRNPSQAHPISIQTPGVPVRLEAAGKTWANYGNGFAFRHYQDPRMRANVRNTFLADAQAGMLPDVSWVYAPAGEDFHPGPLSTGGSRMSASDAWLGSALDAVGRGPDWARIAVFVTFDDWGGWSDHVTPPVVETFPNGEPYRFGSRVPCVAVGPYARARHVSHVRSSHVSLVAFVERLYGLPPSPNADAARRTTADDEHALADCIDVSQSPLPPPGPA</sequence>
<dbReference type="InterPro" id="IPR017850">
    <property type="entry name" value="Alkaline_phosphatase_core_sf"/>
</dbReference>
<reference evidence="3" key="1">
    <citation type="submission" date="2020-10" db="EMBL/GenBank/DDBJ databases">
        <title>Ca. Dormibacterota MAGs.</title>
        <authorList>
            <person name="Montgomery K."/>
        </authorList>
    </citation>
    <scope>NUCLEOTIDE SEQUENCE [LARGE SCALE GENOMIC DNA]</scope>
    <source>
        <strain evidence="3">SC8812_S17_10</strain>
    </source>
</reference>
<organism evidence="3 4">
    <name type="scientific">Candidatus Nephthysia bennettiae</name>
    <dbReference type="NCBI Taxonomy" id="3127016"/>
    <lineage>
        <taxon>Bacteria</taxon>
        <taxon>Bacillati</taxon>
        <taxon>Candidatus Dormiibacterota</taxon>
        <taxon>Candidatus Dormibacteria</taxon>
        <taxon>Candidatus Dormibacterales</taxon>
        <taxon>Candidatus Dormibacteraceae</taxon>
        <taxon>Candidatus Nephthysia</taxon>
    </lineage>
</organism>
<feature type="compositionally biased region" description="Basic and acidic residues" evidence="2">
    <location>
        <begin position="45"/>
        <end position="67"/>
    </location>
</feature>
<dbReference type="PANTHER" id="PTHR31956">
    <property type="entry name" value="NON-SPECIFIC PHOSPHOLIPASE C4-RELATED"/>
    <property type="match status" value="1"/>
</dbReference>
<protein>
    <recommendedName>
        <fullName evidence="5">Acid phosphatase</fullName>
    </recommendedName>
</protein>
<keyword evidence="1" id="KW-0378">Hydrolase</keyword>
<evidence type="ECO:0000313" key="3">
    <source>
        <dbReference type="EMBL" id="MBJ7599202.1"/>
    </source>
</evidence>
<feature type="region of interest" description="Disordered" evidence="2">
    <location>
        <begin position="42"/>
        <end position="67"/>
    </location>
</feature>
<dbReference type="Proteomes" id="UP000612893">
    <property type="component" value="Unassembled WGS sequence"/>
</dbReference>
<keyword evidence="4" id="KW-1185">Reference proteome</keyword>
<dbReference type="Pfam" id="PF04185">
    <property type="entry name" value="Phosphoesterase"/>
    <property type="match status" value="1"/>
</dbReference>
<proteinExistence type="predicted"/>
<evidence type="ECO:0008006" key="5">
    <source>
        <dbReference type="Google" id="ProtNLM"/>
    </source>
</evidence>